<dbReference type="AlphaFoldDB" id="A0A285ZXC6"/>
<dbReference type="InterPro" id="IPR055163">
    <property type="entry name" value="ALK/LTK-like_GRD"/>
</dbReference>
<evidence type="ECO:0000313" key="21">
    <source>
        <dbReference type="Proteomes" id="UP000219281"/>
    </source>
</evidence>
<evidence type="ECO:0000256" key="9">
    <source>
        <dbReference type="ARBA" id="ARBA00022840"/>
    </source>
</evidence>
<keyword evidence="6 18" id="KW-0732">Signal</keyword>
<dbReference type="GO" id="GO:0005524">
    <property type="term" value="F:ATP binding"/>
    <property type="evidence" value="ECO:0007669"/>
    <property type="project" value="UniProtKB-KW"/>
</dbReference>
<feature type="transmembrane region" description="Helical" evidence="17">
    <location>
        <begin position="349"/>
        <end position="367"/>
    </location>
</feature>
<protein>
    <recommendedName>
        <fullName evidence="2">receptor protein-tyrosine kinase</fullName>
        <ecNumber evidence="2">2.7.10.1</ecNumber>
    </recommendedName>
</protein>
<dbReference type="GO" id="GO:0005886">
    <property type="term" value="C:plasma membrane"/>
    <property type="evidence" value="ECO:0007669"/>
    <property type="project" value="UniProtKB-SubCell"/>
</dbReference>
<dbReference type="RefSeq" id="WP_097130517.1">
    <property type="nucleotide sequence ID" value="NZ_OCMT01000002.1"/>
</dbReference>
<keyword evidence="12" id="KW-0829">Tyrosine-protein kinase</keyword>
<keyword evidence="7" id="KW-0547">Nucleotide-binding</keyword>
<evidence type="ECO:0000256" key="4">
    <source>
        <dbReference type="ARBA" id="ARBA00022679"/>
    </source>
</evidence>
<feature type="transmembrane region" description="Helical" evidence="17">
    <location>
        <begin position="374"/>
        <end position="391"/>
    </location>
</feature>
<keyword evidence="21" id="KW-1185">Reference proteome</keyword>
<keyword evidence="10 17" id="KW-1133">Transmembrane helix</keyword>
<evidence type="ECO:0000256" key="18">
    <source>
        <dbReference type="SAM" id="SignalP"/>
    </source>
</evidence>
<evidence type="ECO:0000256" key="10">
    <source>
        <dbReference type="ARBA" id="ARBA00022989"/>
    </source>
</evidence>
<evidence type="ECO:0000256" key="1">
    <source>
        <dbReference type="ARBA" id="ARBA00004251"/>
    </source>
</evidence>
<keyword evidence="11 17" id="KW-0472">Membrane</keyword>
<dbReference type="Proteomes" id="UP000219281">
    <property type="component" value="Unassembled WGS sequence"/>
</dbReference>
<evidence type="ECO:0000256" key="17">
    <source>
        <dbReference type="SAM" id="Phobius"/>
    </source>
</evidence>
<organism evidence="20 21">
    <name type="scientific">Pedobacter xixiisoli</name>
    <dbReference type="NCBI Taxonomy" id="1476464"/>
    <lineage>
        <taxon>Bacteria</taxon>
        <taxon>Pseudomonadati</taxon>
        <taxon>Bacteroidota</taxon>
        <taxon>Sphingobacteriia</taxon>
        <taxon>Sphingobacteriales</taxon>
        <taxon>Sphingobacteriaceae</taxon>
        <taxon>Pedobacter</taxon>
    </lineage>
</organism>
<evidence type="ECO:0000256" key="2">
    <source>
        <dbReference type="ARBA" id="ARBA00011902"/>
    </source>
</evidence>
<keyword evidence="5 17" id="KW-0812">Transmembrane</keyword>
<evidence type="ECO:0000256" key="15">
    <source>
        <dbReference type="ARBA" id="ARBA00023180"/>
    </source>
</evidence>
<feature type="signal peptide" evidence="18">
    <location>
        <begin position="1"/>
        <end position="23"/>
    </location>
</feature>
<sequence length="436" mass="42931">MKKHYVLFLGMAFCAFPTVSLLAQTVRNFTYTGSVQTFNVPAGVTSVTITAIGAGGALSTTNATAGNGASVTGTKIVAPGDVLNIYVGGKGTTVTNAGSVATSGGFNGGGNGGYDAATAYSPQLHGGGGGGASDVRLNGTALSDRIIVAAGGGGAGPNGGNGGNGGINSGANGTTSNPEGGGYGGSQFAGGIAGLYSIYDSTDGALGMGGNGSTGATMRVGAGGGGGGYYGGGGGTTRYNRINDTGSGGGGGSSYIVGLTDVATVAGLNANEGSISITYDGAVLPVKLTHFSASLNKAGLLKAEWKTASETNNSHFILQSSVDGKTWENLVRKDAAANGATGASYQVEVNLATLSLAGFGLLGILLLPFSNRRYRILAIVAVFALFAASCAKDSSLNQVNLESGKIGKDSTVYLRLAQVDLDGTTTYSDPILVKAN</sequence>
<feature type="compositionally biased region" description="Gly residues" evidence="16">
    <location>
        <begin position="158"/>
        <end position="168"/>
    </location>
</feature>
<keyword evidence="9" id="KW-0067">ATP-binding</keyword>
<evidence type="ECO:0000256" key="12">
    <source>
        <dbReference type="ARBA" id="ARBA00023137"/>
    </source>
</evidence>
<feature type="chain" id="PRO_5012289898" description="receptor protein-tyrosine kinase" evidence="18">
    <location>
        <begin position="24"/>
        <end position="436"/>
    </location>
</feature>
<name>A0A285ZXC6_9SPHI</name>
<keyword evidence="14" id="KW-0675">Receptor</keyword>
<evidence type="ECO:0000256" key="8">
    <source>
        <dbReference type="ARBA" id="ARBA00022777"/>
    </source>
</evidence>
<dbReference type="GO" id="GO:0004714">
    <property type="term" value="F:transmembrane receptor protein tyrosine kinase activity"/>
    <property type="evidence" value="ECO:0007669"/>
    <property type="project" value="UniProtKB-EC"/>
</dbReference>
<evidence type="ECO:0000256" key="6">
    <source>
        <dbReference type="ARBA" id="ARBA00022729"/>
    </source>
</evidence>
<evidence type="ECO:0000256" key="11">
    <source>
        <dbReference type="ARBA" id="ARBA00023136"/>
    </source>
</evidence>
<dbReference type="Pfam" id="PF12810">
    <property type="entry name" value="ALK_LTK_GRD"/>
    <property type="match status" value="1"/>
</dbReference>
<feature type="domain" description="ALK/LTK-like glycine-rich" evidence="19">
    <location>
        <begin position="49"/>
        <end position="260"/>
    </location>
</feature>
<evidence type="ECO:0000256" key="7">
    <source>
        <dbReference type="ARBA" id="ARBA00022741"/>
    </source>
</evidence>
<keyword evidence="3" id="KW-1003">Cell membrane</keyword>
<proteinExistence type="predicted"/>
<keyword evidence="4" id="KW-0808">Transferase</keyword>
<dbReference type="OrthoDB" id="9805017at2"/>
<accession>A0A285ZXC6</accession>
<evidence type="ECO:0000313" key="20">
    <source>
        <dbReference type="EMBL" id="SOD14312.1"/>
    </source>
</evidence>
<dbReference type="EMBL" id="OCMT01000002">
    <property type="protein sequence ID" value="SOD14312.1"/>
    <property type="molecule type" value="Genomic_DNA"/>
</dbReference>
<feature type="region of interest" description="Disordered" evidence="16">
    <location>
        <begin position="158"/>
        <end position="179"/>
    </location>
</feature>
<comment type="subcellular location">
    <subcellularLocation>
        <location evidence="1">Cell membrane</location>
        <topology evidence="1">Single-pass type I membrane protein</topology>
    </subcellularLocation>
</comment>
<gene>
    <name evidence="20" type="ORF">SAMN06297358_1511</name>
</gene>
<evidence type="ECO:0000256" key="14">
    <source>
        <dbReference type="ARBA" id="ARBA00023170"/>
    </source>
</evidence>
<reference evidence="21" key="1">
    <citation type="submission" date="2017-09" db="EMBL/GenBank/DDBJ databases">
        <authorList>
            <person name="Varghese N."/>
            <person name="Submissions S."/>
        </authorList>
    </citation>
    <scope>NUCLEOTIDE SEQUENCE [LARGE SCALE GENOMIC DNA]</scope>
    <source>
        <strain evidence="21">CGMCC 1.12803</strain>
    </source>
</reference>
<evidence type="ECO:0000256" key="3">
    <source>
        <dbReference type="ARBA" id="ARBA00022475"/>
    </source>
</evidence>
<evidence type="ECO:0000256" key="16">
    <source>
        <dbReference type="SAM" id="MobiDB-lite"/>
    </source>
</evidence>
<evidence type="ECO:0000256" key="13">
    <source>
        <dbReference type="ARBA" id="ARBA00023157"/>
    </source>
</evidence>
<keyword evidence="13" id="KW-1015">Disulfide bond</keyword>
<keyword evidence="8" id="KW-0418">Kinase</keyword>
<dbReference type="EC" id="2.7.10.1" evidence="2"/>
<keyword evidence="15" id="KW-0325">Glycoprotein</keyword>
<evidence type="ECO:0000256" key="5">
    <source>
        <dbReference type="ARBA" id="ARBA00022692"/>
    </source>
</evidence>
<evidence type="ECO:0000259" key="19">
    <source>
        <dbReference type="Pfam" id="PF12810"/>
    </source>
</evidence>